<dbReference type="RefSeq" id="WP_106286748.1">
    <property type="nucleotide sequence ID" value="NZ_CAWNTC010000104.1"/>
</dbReference>
<reference evidence="1 2" key="1">
    <citation type="submission" date="2018-02" db="EMBL/GenBank/DDBJ databases">
        <authorList>
            <person name="Cohen D.B."/>
            <person name="Kent A.D."/>
        </authorList>
    </citation>
    <scope>NUCLEOTIDE SEQUENCE [LARGE SCALE GENOMIC DNA]</scope>
    <source>
        <strain evidence="1 2">CCAP 1448/3</strain>
    </source>
</reference>
<gene>
    <name evidence="1" type="ORF">C7B64_00740</name>
</gene>
<accession>A0A2T1CAM7</accession>
<keyword evidence="2" id="KW-1185">Reference proteome</keyword>
<protein>
    <submittedName>
        <fullName evidence="1">RNA polymerase subunit sigma-70</fullName>
    </submittedName>
</protein>
<proteinExistence type="predicted"/>
<name>A0A2T1CAM7_9CYAN</name>
<dbReference type="AlphaFoldDB" id="A0A2T1CAM7"/>
<dbReference type="Proteomes" id="UP000238762">
    <property type="component" value="Unassembled WGS sequence"/>
</dbReference>
<comment type="caution">
    <text evidence="1">The sequence shown here is derived from an EMBL/GenBank/DDBJ whole genome shotgun (WGS) entry which is preliminary data.</text>
</comment>
<dbReference type="EMBL" id="PVWJ01000002">
    <property type="protein sequence ID" value="PSB05203.1"/>
    <property type="molecule type" value="Genomic_DNA"/>
</dbReference>
<reference evidence="1 2" key="2">
    <citation type="submission" date="2018-03" db="EMBL/GenBank/DDBJ databases">
        <title>The ancient ancestry and fast evolution of plastids.</title>
        <authorList>
            <person name="Moore K.R."/>
            <person name="Magnabosco C."/>
            <person name="Momper L."/>
            <person name="Gold D.A."/>
            <person name="Bosak T."/>
            <person name="Fournier G.P."/>
        </authorList>
    </citation>
    <scope>NUCLEOTIDE SEQUENCE [LARGE SCALE GENOMIC DNA]</scope>
    <source>
        <strain evidence="1 2">CCAP 1448/3</strain>
    </source>
</reference>
<evidence type="ECO:0000313" key="2">
    <source>
        <dbReference type="Proteomes" id="UP000238762"/>
    </source>
</evidence>
<dbReference type="OrthoDB" id="557511at2"/>
<sequence>MQIPQFDEAYHPLVTSLSNHSDLDLVKLFQYYPEEGKYFVAIFCRYSSTVYTLVKYGGRSPTQTDYLFAITWRHIYYEMMSLEVEDLMAIDTTSLQSWIINMTANCVNQADIPAAEAIKYSVTHASPPLWCYLEQALDKLPPISRLIVLLSQTYHWNEVQISSLLQTEGENLSPSQVEEELRRGYQLLQAGLPIDIQQIYLDVNGLATAKASQNQPVHS</sequence>
<evidence type="ECO:0000313" key="1">
    <source>
        <dbReference type="EMBL" id="PSB05203.1"/>
    </source>
</evidence>
<organism evidence="1 2">
    <name type="scientific">Merismopedia glauca CCAP 1448/3</name>
    <dbReference type="NCBI Taxonomy" id="1296344"/>
    <lineage>
        <taxon>Bacteria</taxon>
        <taxon>Bacillati</taxon>
        <taxon>Cyanobacteriota</taxon>
        <taxon>Cyanophyceae</taxon>
        <taxon>Synechococcales</taxon>
        <taxon>Merismopediaceae</taxon>
        <taxon>Merismopedia</taxon>
    </lineage>
</organism>